<protein>
    <submittedName>
        <fullName evidence="2">32976_t:CDS:1</fullName>
    </submittedName>
</protein>
<proteinExistence type="predicted"/>
<dbReference type="Proteomes" id="UP000789901">
    <property type="component" value="Unassembled WGS sequence"/>
</dbReference>
<feature type="region of interest" description="Disordered" evidence="1">
    <location>
        <begin position="23"/>
        <end position="43"/>
    </location>
</feature>
<keyword evidence="3" id="KW-1185">Reference proteome</keyword>
<gene>
    <name evidence="2" type="ORF">GMARGA_LOCUS31269</name>
</gene>
<evidence type="ECO:0000256" key="1">
    <source>
        <dbReference type="SAM" id="MobiDB-lite"/>
    </source>
</evidence>
<accession>A0ABN7WI13</accession>
<evidence type="ECO:0000313" key="3">
    <source>
        <dbReference type="Proteomes" id="UP000789901"/>
    </source>
</evidence>
<comment type="caution">
    <text evidence="2">The sequence shown here is derived from an EMBL/GenBank/DDBJ whole genome shotgun (WGS) entry which is preliminary data.</text>
</comment>
<organism evidence="2 3">
    <name type="scientific">Gigaspora margarita</name>
    <dbReference type="NCBI Taxonomy" id="4874"/>
    <lineage>
        <taxon>Eukaryota</taxon>
        <taxon>Fungi</taxon>
        <taxon>Fungi incertae sedis</taxon>
        <taxon>Mucoromycota</taxon>
        <taxon>Glomeromycotina</taxon>
        <taxon>Glomeromycetes</taxon>
        <taxon>Diversisporales</taxon>
        <taxon>Gigasporaceae</taxon>
        <taxon>Gigaspora</taxon>
    </lineage>
</organism>
<sequence length="108" mass="12572">MPHPTNCQKRSKKAYKAKIHKYSAGVNNSKTENSEAENSETENSEEFFYNEAVENKNTASIIAKLRIVARNYYDDDSNESFFAYNEQSENNNIENFANKLQYATNEYY</sequence>
<feature type="compositionally biased region" description="Acidic residues" evidence="1">
    <location>
        <begin position="34"/>
        <end position="43"/>
    </location>
</feature>
<dbReference type="EMBL" id="CAJVQB010046256">
    <property type="protein sequence ID" value="CAG8832878.1"/>
    <property type="molecule type" value="Genomic_DNA"/>
</dbReference>
<name>A0ABN7WI13_GIGMA</name>
<evidence type="ECO:0000313" key="2">
    <source>
        <dbReference type="EMBL" id="CAG8832878.1"/>
    </source>
</evidence>
<reference evidence="2 3" key="1">
    <citation type="submission" date="2021-06" db="EMBL/GenBank/DDBJ databases">
        <authorList>
            <person name="Kallberg Y."/>
            <person name="Tangrot J."/>
            <person name="Rosling A."/>
        </authorList>
    </citation>
    <scope>NUCLEOTIDE SEQUENCE [LARGE SCALE GENOMIC DNA]</scope>
    <source>
        <strain evidence="2 3">120-4 pot B 10/14</strain>
    </source>
</reference>